<keyword evidence="5" id="KW-0255">Endonuclease</keyword>
<dbReference type="InterPro" id="IPR043128">
    <property type="entry name" value="Rev_trsase/Diguanyl_cyclase"/>
</dbReference>
<name>A0ABR2PCK5_9ROSI</name>
<dbReference type="Pfam" id="PF17917">
    <property type="entry name" value="RT_RNaseH"/>
    <property type="match status" value="1"/>
</dbReference>
<dbReference type="Gene3D" id="1.10.340.70">
    <property type="match status" value="1"/>
</dbReference>
<dbReference type="Pfam" id="PF00078">
    <property type="entry name" value="RVT_1"/>
    <property type="match status" value="1"/>
</dbReference>
<dbReference type="InterPro" id="IPR000477">
    <property type="entry name" value="RT_dom"/>
</dbReference>
<protein>
    <recommendedName>
        <fullName evidence="1">RNA-directed DNA polymerase</fullName>
        <ecNumber evidence="1">2.7.7.49</ecNumber>
    </recommendedName>
</protein>
<evidence type="ECO:0000256" key="4">
    <source>
        <dbReference type="ARBA" id="ARBA00022722"/>
    </source>
</evidence>
<dbReference type="EMBL" id="JBBPBN010000065">
    <property type="protein sequence ID" value="KAK8986042.1"/>
    <property type="molecule type" value="Genomic_DNA"/>
</dbReference>
<feature type="compositionally biased region" description="Polar residues" evidence="8">
    <location>
        <begin position="122"/>
        <end position="135"/>
    </location>
</feature>
<dbReference type="CDD" id="cd09274">
    <property type="entry name" value="RNase_HI_RT_Ty3"/>
    <property type="match status" value="1"/>
</dbReference>
<keyword evidence="7" id="KW-0695">RNA-directed DNA polymerase</keyword>
<dbReference type="InterPro" id="IPR001584">
    <property type="entry name" value="Integrase_cat-core"/>
</dbReference>
<feature type="region of interest" description="Disordered" evidence="8">
    <location>
        <begin position="18"/>
        <end position="192"/>
    </location>
</feature>
<keyword evidence="11" id="KW-1185">Reference proteome</keyword>
<dbReference type="InterPro" id="IPR041588">
    <property type="entry name" value="Integrase_H2C2"/>
</dbReference>
<keyword evidence="2" id="KW-0808">Transferase</keyword>
<feature type="compositionally biased region" description="Pro residues" evidence="8">
    <location>
        <begin position="62"/>
        <end position="73"/>
    </location>
</feature>
<evidence type="ECO:0000256" key="7">
    <source>
        <dbReference type="ARBA" id="ARBA00022918"/>
    </source>
</evidence>
<dbReference type="Gene3D" id="3.10.10.10">
    <property type="entry name" value="HIV Type 1 Reverse Transcriptase, subunit A, domain 1"/>
    <property type="match status" value="1"/>
</dbReference>
<evidence type="ECO:0000256" key="2">
    <source>
        <dbReference type="ARBA" id="ARBA00022679"/>
    </source>
</evidence>
<sequence length="1446" mass="166164">MTDHPTDSCPALQEETVNAVGNFPGPPQRPYNPHSNTYNPGWRDHPNLSYTSNQRPNQTYQPRPPQQYQPPKKPSLETLMERLVQSQEQYQTRSDSRIQELEKQMSQLAQTVGRLESRGKLPSQTETNPRENVSAITLRIGTVVEPPIQREKESPESTNSDSPKEGDAATQKENPTPEPEESPYAPKPPFPVRFLKKDKQAEEKEILDVFRKVEINIPLLEVIRKIPRYARFLKDLCTNKRKLFGHEKVNLGENVSAVLTRRLPPKLKDQGMFTIPCKIGKLGIKRAMCDLGASINVMPLSVYNLLSADPLKETRVTVQLADRSIIYPEGVLENVLVQVNELIFPVDFYVIDMENDRTHTSPESLLGRPFLGTANVKFEVRSGLLTLECDGEIVKFNVYKAMRYPENVQSINFIDIFEPAVNEFVEANFIKKSCRNQDDSDNDSDDEPRELEPHCSIYSVFSKELFISPESKLLPSILQPPRVELKELPKHLKYAFLGDNDTLPLIVSNKLSKREEDDLIEVLRAHKEAIGWTIADIKGLSPSTCMHKIKVEDDAKPSREGQRRLNPPMVEVVKKEIQKLLDADIIYPISDSNWVSPIHVVPKKTGVTVVKNPEGELVPTRVQNGWRVCIDYRKLNSLTRKDYFSLPFVDQLIERLAGKTHYCCLDGFSGFFQIPVALEDQEKTTFTCPFGTFAYRHMPFGLCNASATFQRCMVSIFSDFIEKGIEVFMDDFTIYGNTFEECLFNLSNVLKRCLEYNLVLNYEKCYFMVDKGLILGHIVSSDGIAVDQSKIDVIRSLPYPTTVRDIRSFLGHAGFYRRFIKDFSKIAQPLCKLLQKDQAFNFDSDWKESWDTLKEKLISAPIVQPPNWDHPFELMCDASDTSVGAVLGQKIGKELHVIAYASRTLDSAQKNYSTTEKELLAIVFALEKFRSYLLGTNITVCSDHATLRYLMSKKEAKPRLIRWILLLQEFNIKIKDKKGRENLVADHLSRISIFSSDPPINEKFPDEHLMLTQKGKMPWFADMVNYLVTGKVPTHLPRSAINRIKKDSRFYVWDDPYLWKHCSDQVIRCCITDDEVNSILNFCHSYSCRGHFGPKRTAHKILECGFFWPNIFRDAYMYCKSCEKCQRAGNLSRRNEMPMNPIHVCKIFDIWGLDYIGPFVSSFGNTYIILAVDYVSKWVEAKATHNNDARTTVNFLKIFIFSRFGTPKAIISNRGTHFLNRVIETLMKKHGVTHRIATAYHPQSNGQAEVSNREIKTILEKIVKPDRKDWSLKLSDALWAYRTAYKGPIGMSPYRLVYGKPCHLPVELEHLAYWAVKSCNMEMEAVGEARKLHIQELEEIRRNAYDSAQIYKEKAKELHDRRISFKTFDVNQKVLLFNSKLKLFAGKLRSKWLGPYKVTHVFPHGAVEIENDSGERFKVNSQRLKPYYDNAHIRLIEEINFENPML</sequence>
<keyword evidence="6" id="KW-0378">Hydrolase</keyword>
<evidence type="ECO:0000256" key="1">
    <source>
        <dbReference type="ARBA" id="ARBA00012493"/>
    </source>
</evidence>
<organism evidence="10 11">
    <name type="scientific">Hibiscus sabdariffa</name>
    <name type="common">roselle</name>
    <dbReference type="NCBI Taxonomy" id="183260"/>
    <lineage>
        <taxon>Eukaryota</taxon>
        <taxon>Viridiplantae</taxon>
        <taxon>Streptophyta</taxon>
        <taxon>Embryophyta</taxon>
        <taxon>Tracheophyta</taxon>
        <taxon>Spermatophyta</taxon>
        <taxon>Magnoliopsida</taxon>
        <taxon>eudicotyledons</taxon>
        <taxon>Gunneridae</taxon>
        <taxon>Pentapetalae</taxon>
        <taxon>rosids</taxon>
        <taxon>malvids</taxon>
        <taxon>Malvales</taxon>
        <taxon>Malvaceae</taxon>
        <taxon>Malvoideae</taxon>
        <taxon>Hibiscus</taxon>
    </lineage>
</organism>
<dbReference type="EC" id="2.7.7.49" evidence="1"/>
<dbReference type="InterPro" id="IPR012337">
    <property type="entry name" value="RNaseH-like_sf"/>
</dbReference>
<dbReference type="InterPro" id="IPR041373">
    <property type="entry name" value="RT_RNaseH"/>
</dbReference>
<evidence type="ECO:0000256" key="3">
    <source>
        <dbReference type="ARBA" id="ARBA00022695"/>
    </source>
</evidence>
<dbReference type="SUPFAM" id="SSF53098">
    <property type="entry name" value="Ribonuclease H-like"/>
    <property type="match status" value="1"/>
</dbReference>
<dbReference type="Pfam" id="PF17921">
    <property type="entry name" value="Integrase_H2C2"/>
    <property type="match status" value="1"/>
</dbReference>
<evidence type="ECO:0000256" key="8">
    <source>
        <dbReference type="SAM" id="MobiDB-lite"/>
    </source>
</evidence>
<dbReference type="Gene3D" id="2.40.70.10">
    <property type="entry name" value="Acid Proteases"/>
    <property type="match status" value="1"/>
</dbReference>
<accession>A0ABR2PCK5</accession>
<gene>
    <name evidence="10" type="ORF">V6N11_082328</name>
</gene>
<feature type="domain" description="Integrase catalytic" evidence="9">
    <location>
        <begin position="1137"/>
        <end position="1301"/>
    </location>
</feature>
<dbReference type="InterPro" id="IPR036397">
    <property type="entry name" value="RNaseH_sf"/>
</dbReference>
<dbReference type="CDD" id="cd01647">
    <property type="entry name" value="RT_LTR"/>
    <property type="match status" value="1"/>
</dbReference>
<evidence type="ECO:0000256" key="5">
    <source>
        <dbReference type="ARBA" id="ARBA00022759"/>
    </source>
</evidence>
<evidence type="ECO:0000313" key="10">
    <source>
        <dbReference type="EMBL" id="KAK8986042.1"/>
    </source>
</evidence>
<evidence type="ECO:0000256" key="6">
    <source>
        <dbReference type="ARBA" id="ARBA00022801"/>
    </source>
</evidence>
<dbReference type="CDD" id="cd00303">
    <property type="entry name" value="retropepsin_like"/>
    <property type="match status" value="1"/>
</dbReference>
<dbReference type="InterPro" id="IPR043502">
    <property type="entry name" value="DNA/RNA_pol_sf"/>
</dbReference>
<feature type="compositionally biased region" description="Basic and acidic residues" evidence="8">
    <location>
        <begin position="94"/>
        <end position="103"/>
    </location>
</feature>
<dbReference type="Proteomes" id="UP001396334">
    <property type="component" value="Unassembled WGS sequence"/>
</dbReference>
<evidence type="ECO:0000259" key="9">
    <source>
        <dbReference type="PROSITE" id="PS50994"/>
    </source>
</evidence>
<dbReference type="InterPro" id="IPR021109">
    <property type="entry name" value="Peptidase_aspartic_dom_sf"/>
</dbReference>
<dbReference type="PANTHER" id="PTHR37984">
    <property type="entry name" value="PROTEIN CBG26694"/>
    <property type="match status" value="1"/>
</dbReference>
<dbReference type="Gene3D" id="3.30.420.10">
    <property type="entry name" value="Ribonuclease H-like superfamily/Ribonuclease H"/>
    <property type="match status" value="1"/>
</dbReference>
<dbReference type="Pfam" id="PF00665">
    <property type="entry name" value="rve"/>
    <property type="match status" value="1"/>
</dbReference>
<keyword evidence="3" id="KW-0548">Nucleotidyltransferase</keyword>
<dbReference type="Gene3D" id="3.30.70.270">
    <property type="match status" value="2"/>
</dbReference>
<dbReference type="InterPro" id="IPR050951">
    <property type="entry name" value="Retrovirus_Pol_polyprotein"/>
</dbReference>
<keyword evidence="4" id="KW-0540">Nuclease</keyword>
<dbReference type="PANTHER" id="PTHR37984:SF5">
    <property type="entry name" value="PROTEIN NYNRIN-LIKE"/>
    <property type="match status" value="1"/>
</dbReference>
<reference evidence="10 11" key="1">
    <citation type="journal article" date="2024" name="G3 (Bethesda)">
        <title>Genome assembly of Hibiscus sabdariffa L. provides insights into metabolisms of medicinal natural products.</title>
        <authorList>
            <person name="Kim T."/>
        </authorList>
    </citation>
    <scope>NUCLEOTIDE SEQUENCE [LARGE SCALE GENOMIC DNA]</scope>
    <source>
        <strain evidence="10">TK-2024</strain>
        <tissue evidence="10">Old leaves</tissue>
    </source>
</reference>
<proteinExistence type="predicted"/>
<dbReference type="PROSITE" id="PS50994">
    <property type="entry name" value="INTEGRASE"/>
    <property type="match status" value="1"/>
</dbReference>
<evidence type="ECO:0000313" key="11">
    <source>
        <dbReference type="Proteomes" id="UP001396334"/>
    </source>
</evidence>
<dbReference type="SUPFAM" id="SSF56672">
    <property type="entry name" value="DNA/RNA polymerases"/>
    <property type="match status" value="1"/>
</dbReference>
<feature type="compositionally biased region" description="Polar residues" evidence="8">
    <location>
        <begin position="84"/>
        <end position="93"/>
    </location>
</feature>
<comment type="caution">
    <text evidence="10">The sequence shown here is derived from an EMBL/GenBank/DDBJ whole genome shotgun (WGS) entry which is preliminary data.</text>
</comment>